<keyword evidence="3" id="KW-1185">Reference proteome</keyword>
<dbReference type="Proteomes" id="UP001518925">
    <property type="component" value="Unassembled WGS sequence"/>
</dbReference>
<dbReference type="EMBL" id="JAFELM010000030">
    <property type="protein sequence ID" value="MBM6618202.1"/>
    <property type="molecule type" value="Genomic_DNA"/>
</dbReference>
<evidence type="ECO:0000313" key="2">
    <source>
        <dbReference type="EMBL" id="MBM6618202.1"/>
    </source>
</evidence>
<name>A0ABS2DI83_9BACI</name>
<reference evidence="2 3" key="1">
    <citation type="submission" date="2021-02" db="EMBL/GenBank/DDBJ databases">
        <title>Bacillus sp. RD4P76, an endophyte from a halophyte.</title>
        <authorList>
            <person name="Sun J.-Q."/>
        </authorList>
    </citation>
    <scope>NUCLEOTIDE SEQUENCE [LARGE SCALE GENOMIC DNA]</scope>
    <source>
        <strain evidence="2 3">RD4P76</strain>
    </source>
</reference>
<feature type="transmembrane region" description="Helical" evidence="1">
    <location>
        <begin position="24"/>
        <end position="46"/>
    </location>
</feature>
<sequence length="144" mass="15611">MSLVFGLVMYTILYRRRYLFTDRYGMIVSIVCSSIICLTISMHTLFLLPFSLMILTISNVVLGAGVGVLFGSLVNSQSILSGVSHGVIGSLMGTMLGAVIQNPTLCSLPAAYLNTVQQNMIILSFCTSILVAVTMLVVYFSLRV</sequence>
<evidence type="ECO:0000256" key="1">
    <source>
        <dbReference type="SAM" id="Phobius"/>
    </source>
</evidence>
<keyword evidence="1" id="KW-0472">Membrane</keyword>
<keyword evidence="1" id="KW-1133">Transmembrane helix</keyword>
<accession>A0ABS2DI83</accession>
<proteinExistence type="predicted"/>
<feature type="transmembrane region" description="Helical" evidence="1">
    <location>
        <begin position="120"/>
        <end position="142"/>
    </location>
</feature>
<evidence type="ECO:0000313" key="3">
    <source>
        <dbReference type="Proteomes" id="UP001518925"/>
    </source>
</evidence>
<organism evidence="2 3">
    <name type="scientific">Bacillus suaedaesalsae</name>
    <dbReference type="NCBI Taxonomy" id="2810349"/>
    <lineage>
        <taxon>Bacteria</taxon>
        <taxon>Bacillati</taxon>
        <taxon>Bacillota</taxon>
        <taxon>Bacilli</taxon>
        <taxon>Bacillales</taxon>
        <taxon>Bacillaceae</taxon>
        <taxon>Bacillus</taxon>
    </lineage>
</organism>
<evidence type="ECO:0008006" key="4">
    <source>
        <dbReference type="Google" id="ProtNLM"/>
    </source>
</evidence>
<feature type="transmembrane region" description="Helical" evidence="1">
    <location>
        <begin position="79"/>
        <end position="100"/>
    </location>
</feature>
<keyword evidence="1" id="KW-0812">Transmembrane</keyword>
<comment type="caution">
    <text evidence="2">The sequence shown here is derived from an EMBL/GenBank/DDBJ whole genome shotgun (WGS) entry which is preliminary data.</text>
</comment>
<protein>
    <recommendedName>
        <fullName evidence="4">Ammonium transporter AmtB-like domain-containing protein</fullName>
    </recommendedName>
</protein>
<dbReference type="RefSeq" id="WP_204203558.1">
    <property type="nucleotide sequence ID" value="NZ_JAFELM010000030.1"/>
</dbReference>
<feature type="transmembrane region" description="Helical" evidence="1">
    <location>
        <begin position="52"/>
        <end position="72"/>
    </location>
</feature>
<gene>
    <name evidence="2" type="ORF">JR050_11085</name>
</gene>